<feature type="transmembrane region" description="Helical" evidence="6">
    <location>
        <begin position="247"/>
        <end position="270"/>
    </location>
</feature>
<accession>A0ABP8W261</accession>
<comment type="caution">
    <text evidence="8">The sequence shown here is derived from an EMBL/GenBank/DDBJ whole genome shotgun (WGS) entry which is preliminary data.</text>
</comment>
<evidence type="ECO:0000256" key="4">
    <source>
        <dbReference type="ARBA" id="ARBA00022989"/>
    </source>
</evidence>
<keyword evidence="2 6" id="KW-0812">Transmembrane</keyword>
<feature type="transmembrane region" description="Helical" evidence="6">
    <location>
        <begin position="101"/>
        <end position="123"/>
    </location>
</feature>
<dbReference type="PANTHER" id="PTHR30071">
    <property type="entry name" value="HEME EXPORTER PROTEIN C"/>
    <property type="match status" value="1"/>
</dbReference>
<gene>
    <name evidence="8" type="primary">ccsB</name>
    <name evidence="8" type="ORF">GCM10025780_23060</name>
</gene>
<dbReference type="RefSeq" id="WP_425556963.1">
    <property type="nucleotide sequence ID" value="NZ_BAABLM010000004.1"/>
</dbReference>
<feature type="transmembrane region" description="Helical" evidence="6">
    <location>
        <begin position="285"/>
        <end position="302"/>
    </location>
</feature>
<keyword evidence="5 6" id="KW-0472">Membrane</keyword>
<feature type="transmembrane region" description="Helical" evidence="6">
    <location>
        <begin position="135"/>
        <end position="154"/>
    </location>
</feature>
<dbReference type="InterPro" id="IPR002541">
    <property type="entry name" value="Cyt_c_assembly"/>
</dbReference>
<dbReference type="InterPro" id="IPR017562">
    <property type="entry name" value="Cyt_c_biogenesis_CcsA"/>
</dbReference>
<feature type="transmembrane region" description="Helical" evidence="6">
    <location>
        <begin position="314"/>
        <end position="333"/>
    </location>
</feature>
<dbReference type="Pfam" id="PF01578">
    <property type="entry name" value="Cytochrom_C_asm"/>
    <property type="match status" value="1"/>
</dbReference>
<evidence type="ECO:0000256" key="2">
    <source>
        <dbReference type="ARBA" id="ARBA00022692"/>
    </source>
</evidence>
<evidence type="ECO:0000256" key="1">
    <source>
        <dbReference type="ARBA" id="ARBA00004141"/>
    </source>
</evidence>
<dbReference type="EMBL" id="BAABLM010000004">
    <property type="protein sequence ID" value="GAA4677643.1"/>
    <property type="molecule type" value="Genomic_DNA"/>
</dbReference>
<evidence type="ECO:0000256" key="5">
    <source>
        <dbReference type="ARBA" id="ARBA00023136"/>
    </source>
</evidence>
<evidence type="ECO:0000313" key="9">
    <source>
        <dbReference type="Proteomes" id="UP001501295"/>
    </source>
</evidence>
<feature type="transmembrane region" description="Helical" evidence="6">
    <location>
        <begin position="161"/>
        <end position="180"/>
    </location>
</feature>
<proteinExistence type="predicted"/>
<evidence type="ECO:0000313" key="8">
    <source>
        <dbReference type="EMBL" id="GAA4677643.1"/>
    </source>
</evidence>
<feature type="transmembrane region" description="Helical" evidence="6">
    <location>
        <begin position="192"/>
        <end position="217"/>
    </location>
</feature>
<sequence length="342" mass="36842">MTSAELSTYCLYAAYSAMAIYVISFIAFALDLAKRSGDAQMAATAALKAQAVQAKARAGAVLEMAGGGSPAYGSGGGVAVLERTDVPSLEAPRKSSKFERIGMSMMALGLVVHIVSVVFRGLAAGRVPWANMFEFGLTGTALIVAMFLVVNLFVNVKYLGAYVMGLNLILLGVAVVNFYVAVSPLVPALQSYWLVIHVFVACLGTAFFAIAAGLSAAQIVQARREMSKNAGIKLFDTLPGADRLEDLAYRIALVGFVLWTFTLIAGAVWAEKAWGRYWGWDTKEVWTFIIWVIYAGYIHARATRGWRGARSSYLSLVGFAAVMFNFSVVNLFFKGLHAYSGL</sequence>
<dbReference type="NCBIfam" id="TIGR03144">
    <property type="entry name" value="cytochr_II_ccsB"/>
    <property type="match status" value="1"/>
</dbReference>
<name>A0ABP8W261_9MICO</name>
<evidence type="ECO:0000256" key="6">
    <source>
        <dbReference type="SAM" id="Phobius"/>
    </source>
</evidence>
<feature type="transmembrane region" description="Helical" evidence="6">
    <location>
        <begin position="12"/>
        <end position="33"/>
    </location>
</feature>
<evidence type="ECO:0000259" key="7">
    <source>
        <dbReference type="Pfam" id="PF01578"/>
    </source>
</evidence>
<feature type="domain" description="Cytochrome c assembly protein" evidence="7">
    <location>
        <begin position="137"/>
        <end position="337"/>
    </location>
</feature>
<organism evidence="8 9">
    <name type="scientific">Frondihabitans cladoniiphilus</name>
    <dbReference type="NCBI Taxonomy" id="715785"/>
    <lineage>
        <taxon>Bacteria</taxon>
        <taxon>Bacillati</taxon>
        <taxon>Actinomycetota</taxon>
        <taxon>Actinomycetes</taxon>
        <taxon>Micrococcales</taxon>
        <taxon>Microbacteriaceae</taxon>
        <taxon>Frondihabitans</taxon>
    </lineage>
</organism>
<evidence type="ECO:0000256" key="3">
    <source>
        <dbReference type="ARBA" id="ARBA00022748"/>
    </source>
</evidence>
<keyword evidence="3" id="KW-0201">Cytochrome c-type biogenesis</keyword>
<comment type="subcellular location">
    <subcellularLocation>
        <location evidence="1">Membrane</location>
        <topology evidence="1">Multi-pass membrane protein</topology>
    </subcellularLocation>
</comment>
<dbReference type="Proteomes" id="UP001501295">
    <property type="component" value="Unassembled WGS sequence"/>
</dbReference>
<dbReference type="PANTHER" id="PTHR30071:SF1">
    <property type="entry name" value="CYTOCHROME B_B6 PROTEIN-RELATED"/>
    <property type="match status" value="1"/>
</dbReference>
<protein>
    <submittedName>
        <fullName evidence="8">C-type cytochrome biogenesis protein CcsB</fullName>
    </submittedName>
</protein>
<keyword evidence="4 6" id="KW-1133">Transmembrane helix</keyword>
<dbReference type="InterPro" id="IPR045062">
    <property type="entry name" value="Cyt_c_biogenesis_CcsA/CcmC"/>
</dbReference>
<reference evidence="9" key="1">
    <citation type="journal article" date="2019" name="Int. J. Syst. Evol. Microbiol.">
        <title>The Global Catalogue of Microorganisms (GCM) 10K type strain sequencing project: providing services to taxonomists for standard genome sequencing and annotation.</title>
        <authorList>
            <consortium name="The Broad Institute Genomics Platform"/>
            <consortium name="The Broad Institute Genome Sequencing Center for Infectious Disease"/>
            <person name="Wu L."/>
            <person name="Ma J."/>
        </authorList>
    </citation>
    <scope>NUCLEOTIDE SEQUENCE [LARGE SCALE GENOMIC DNA]</scope>
    <source>
        <strain evidence="9">JCM 18956</strain>
    </source>
</reference>
<keyword evidence="9" id="KW-1185">Reference proteome</keyword>